<dbReference type="Pfam" id="PF07681">
    <property type="entry name" value="DoxX"/>
    <property type="match status" value="1"/>
</dbReference>
<evidence type="ECO:0000256" key="3">
    <source>
        <dbReference type="ARBA" id="ARBA00022475"/>
    </source>
</evidence>
<feature type="transmembrane region" description="Helical" evidence="7">
    <location>
        <begin position="73"/>
        <end position="97"/>
    </location>
</feature>
<feature type="transmembrane region" description="Helical" evidence="7">
    <location>
        <begin position="44"/>
        <end position="66"/>
    </location>
</feature>
<accession>A0A2A2GB20</accession>
<dbReference type="InterPro" id="IPR032808">
    <property type="entry name" value="DoxX"/>
</dbReference>
<dbReference type="InterPro" id="IPR051907">
    <property type="entry name" value="DoxX-like_oxidoreductase"/>
</dbReference>
<dbReference type="PANTHER" id="PTHR33452">
    <property type="entry name" value="OXIDOREDUCTASE CATD-RELATED"/>
    <property type="match status" value="1"/>
</dbReference>
<gene>
    <name evidence="8" type="ORF">CK503_08140</name>
</gene>
<evidence type="ECO:0000256" key="5">
    <source>
        <dbReference type="ARBA" id="ARBA00022989"/>
    </source>
</evidence>
<protein>
    <submittedName>
        <fullName evidence="8">DoxX family protein</fullName>
    </submittedName>
</protein>
<dbReference type="PANTHER" id="PTHR33452:SF1">
    <property type="entry name" value="INNER MEMBRANE PROTEIN YPHA-RELATED"/>
    <property type="match status" value="1"/>
</dbReference>
<sequence>MSPLRKRGIYRNVGLLIIRIGLGIMFILHGYPKMFGGPDTWVQVGSAMQFLGIDFAPMFFGFMAGVTEFFGGIFLLFGLFFTPSVIFLFIVMLVATIQHIGAGDGFTAYSHSIEIAIVMTGLLFIGPGKFSLDRKLQKRNNRRY</sequence>
<keyword evidence="9" id="KW-1185">Reference proteome</keyword>
<organism evidence="8 9">
    <name type="scientific">Fodinibius salipaludis</name>
    <dbReference type="NCBI Taxonomy" id="2032627"/>
    <lineage>
        <taxon>Bacteria</taxon>
        <taxon>Pseudomonadati</taxon>
        <taxon>Balneolota</taxon>
        <taxon>Balneolia</taxon>
        <taxon>Balneolales</taxon>
        <taxon>Balneolaceae</taxon>
        <taxon>Fodinibius</taxon>
    </lineage>
</organism>
<dbReference type="OrthoDB" id="9813193at2"/>
<feature type="transmembrane region" description="Helical" evidence="7">
    <location>
        <begin position="109"/>
        <end position="132"/>
    </location>
</feature>
<dbReference type="GO" id="GO:0005886">
    <property type="term" value="C:plasma membrane"/>
    <property type="evidence" value="ECO:0007669"/>
    <property type="project" value="UniProtKB-SubCell"/>
</dbReference>
<evidence type="ECO:0000256" key="7">
    <source>
        <dbReference type="SAM" id="Phobius"/>
    </source>
</evidence>
<keyword evidence="6 7" id="KW-0472">Membrane</keyword>
<comment type="caution">
    <text evidence="8">The sequence shown here is derived from an EMBL/GenBank/DDBJ whole genome shotgun (WGS) entry which is preliminary data.</text>
</comment>
<keyword evidence="3" id="KW-1003">Cell membrane</keyword>
<comment type="subcellular location">
    <subcellularLocation>
        <location evidence="1">Cell membrane</location>
        <topology evidence="1">Multi-pass membrane protein</topology>
    </subcellularLocation>
</comment>
<comment type="similarity">
    <text evidence="2">Belongs to the DoxX family.</text>
</comment>
<evidence type="ECO:0000313" key="8">
    <source>
        <dbReference type="EMBL" id="PAU94174.1"/>
    </source>
</evidence>
<dbReference type="RefSeq" id="WP_095606305.1">
    <property type="nucleotide sequence ID" value="NZ_NSKE01000005.1"/>
</dbReference>
<evidence type="ECO:0000313" key="9">
    <source>
        <dbReference type="Proteomes" id="UP000218831"/>
    </source>
</evidence>
<dbReference type="EMBL" id="NSKE01000005">
    <property type="protein sequence ID" value="PAU94174.1"/>
    <property type="molecule type" value="Genomic_DNA"/>
</dbReference>
<keyword evidence="5 7" id="KW-1133">Transmembrane helix</keyword>
<evidence type="ECO:0000256" key="2">
    <source>
        <dbReference type="ARBA" id="ARBA00006679"/>
    </source>
</evidence>
<dbReference type="AlphaFoldDB" id="A0A2A2GB20"/>
<keyword evidence="4 7" id="KW-0812">Transmembrane</keyword>
<reference evidence="8 9" key="1">
    <citation type="submission" date="2017-08" db="EMBL/GenBank/DDBJ databases">
        <title>Aliifodinibius alkalisoli sp. nov., isolated from saline alkaline soil.</title>
        <authorList>
            <person name="Liu D."/>
            <person name="Zhang G."/>
        </authorList>
    </citation>
    <scope>NUCLEOTIDE SEQUENCE [LARGE SCALE GENOMIC DNA]</scope>
    <source>
        <strain evidence="8 9">WN023</strain>
    </source>
</reference>
<evidence type="ECO:0000256" key="6">
    <source>
        <dbReference type="ARBA" id="ARBA00023136"/>
    </source>
</evidence>
<proteinExistence type="inferred from homology"/>
<evidence type="ECO:0000256" key="1">
    <source>
        <dbReference type="ARBA" id="ARBA00004651"/>
    </source>
</evidence>
<dbReference type="Proteomes" id="UP000218831">
    <property type="component" value="Unassembled WGS sequence"/>
</dbReference>
<name>A0A2A2GB20_9BACT</name>
<feature type="transmembrane region" description="Helical" evidence="7">
    <location>
        <begin position="12"/>
        <end position="32"/>
    </location>
</feature>
<evidence type="ECO:0000256" key="4">
    <source>
        <dbReference type="ARBA" id="ARBA00022692"/>
    </source>
</evidence>